<feature type="transmembrane region" description="Helical" evidence="12">
    <location>
        <begin position="934"/>
        <end position="954"/>
    </location>
</feature>
<dbReference type="InterPro" id="IPR023298">
    <property type="entry name" value="ATPase_P-typ_TM_dom_sf"/>
</dbReference>
<dbReference type="Pfam" id="PF00690">
    <property type="entry name" value="Cation_ATPase_N"/>
    <property type="match status" value="1"/>
</dbReference>
<reference evidence="14 15" key="1">
    <citation type="journal article" date="2012" name="BMC Genomics">
        <title>The genome sequence of Propionibacterium acidipropionici provides insights into its biotechnological and industrial potential.</title>
        <authorList>
            <person name="Parizzi L.P."/>
            <person name="Grassi M.C."/>
            <person name="Llerena L.A."/>
            <person name="Carazzolle M.F."/>
            <person name="Queiroz V.L."/>
            <person name="Lunardi I."/>
            <person name="Zeidler A.F."/>
            <person name="Teixeira P.J."/>
            <person name="Mieczkowski P."/>
            <person name="Rincones J."/>
            <person name="Pereira G.A."/>
        </authorList>
    </citation>
    <scope>NUCLEOTIDE SEQUENCE [LARGE SCALE GENOMIC DNA]</scope>
    <source>
        <strain evidence="15">ATCC 4875 / DSM 20272 / JCM 6432 / NBRC 12425 / NCIMB 8070</strain>
    </source>
</reference>
<feature type="domain" description="Cation-transporting P-type ATPase N-terminal" evidence="13">
    <location>
        <begin position="22"/>
        <end position="96"/>
    </location>
</feature>
<evidence type="ECO:0000313" key="14">
    <source>
        <dbReference type="EMBL" id="AFV90987.1"/>
    </source>
</evidence>
<comment type="catalytic activity">
    <reaction evidence="10">
        <text>ATP + H2O = ADP + phosphate + H(+)</text>
        <dbReference type="Rhea" id="RHEA:13065"/>
        <dbReference type="ChEBI" id="CHEBI:15377"/>
        <dbReference type="ChEBI" id="CHEBI:15378"/>
        <dbReference type="ChEBI" id="CHEBI:30616"/>
        <dbReference type="ChEBI" id="CHEBI:43474"/>
        <dbReference type="ChEBI" id="CHEBI:456216"/>
    </reaction>
</comment>
<dbReference type="HOGENOM" id="CLU_002360_3_3_11"/>
<dbReference type="Gene3D" id="3.40.50.1000">
    <property type="entry name" value="HAD superfamily/HAD-like"/>
    <property type="match status" value="1"/>
</dbReference>
<keyword evidence="7" id="KW-1278">Translocase</keyword>
<evidence type="ECO:0000256" key="10">
    <source>
        <dbReference type="ARBA" id="ARBA00049360"/>
    </source>
</evidence>
<dbReference type="Pfam" id="PF00689">
    <property type="entry name" value="Cation_ATPase_C"/>
    <property type="match status" value="1"/>
</dbReference>
<organism evidence="14 15">
    <name type="scientific">Acidipropionibacterium acidipropionici (strain ATCC 4875 / DSM 20272 / JCM 6432 / NBRC 12425 / NCIMB 8070 / 4)</name>
    <name type="common">Propionibacterium acidipropionici</name>
    <dbReference type="NCBI Taxonomy" id="1171373"/>
    <lineage>
        <taxon>Bacteria</taxon>
        <taxon>Bacillati</taxon>
        <taxon>Actinomycetota</taxon>
        <taxon>Actinomycetes</taxon>
        <taxon>Propionibacteriales</taxon>
        <taxon>Propionibacteriaceae</taxon>
        <taxon>Acidipropionibacterium</taxon>
    </lineage>
</organism>
<gene>
    <name evidence="14" type="ordered locus">PACID_32270</name>
</gene>
<dbReference type="PANTHER" id="PTHR43294">
    <property type="entry name" value="SODIUM/POTASSIUM-TRANSPORTING ATPASE SUBUNIT ALPHA"/>
    <property type="match status" value="1"/>
</dbReference>
<feature type="region of interest" description="Disordered" evidence="11">
    <location>
        <begin position="605"/>
        <end position="629"/>
    </location>
</feature>
<dbReference type="InterPro" id="IPR023299">
    <property type="entry name" value="ATPase_P-typ_cyto_dom_N"/>
</dbReference>
<evidence type="ECO:0000256" key="5">
    <source>
        <dbReference type="ARBA" id="ARBA00022741"/>
    </source>
</evidence>
<sequence length="969" mass="102300">MTSGPKTPLHELGDPDPAARPDPSTSEPDEVAEAFGVDLSAGLSSQEALRRLQEHGPNELRHAEREPVWRRFLRQFADPLVYLLLVAVVISLAAWLIEGAVGVPVDAVVILAILIANAVLGVTQENKASDAVAALSTMTAATSRVLRDGRLATVPSTDLVTGDVLVLAEGDSVGADVRLAEAHSLRIQESSLTGESEPVGKTVDALAEAAAVGDRTNMAHKGTAVVSGTGRGVVVATGMDTEVGRIATLLEETESEDTPLQVEVRSISRTLGIAVIAIAVVVMAALILVNGAHSGGELVEVLLMGVSLAVAAVPEGLPAILSLVLALGVRAMARRNAVMKNLHSVETLGSASVICSDKTGTLTRNEMTLRTVLTASGAVTFQGTGYQPSGAVEVESGPREDAIAQTRRVIRAGASANDAQLTGDDGWQIQGDPTEAAFLVAARKLGPVGGSAEPAPRRMAEVPFNSERKMMSVLVEDGPWRVFTKGAPDVLLEHCSSEQVADRRVPLTGERRQQLLADVTRLSEQGYRTLATAGKDGEGIDPRAFGEGDESGLIWFGVVGIIDPPRTEAAEAVADAHRAGIRTVMITGDHPVTAARIAADLGVSELPRGPARGTEQGPQQNPEQAGATVSGRELDALDDAALDDVAERATVYARVSPEHKLRIVDALQRRGNVVAMTGDGVNDAPALKSADIGIAMGITGTEVTKEAGQMILADDNYATIVEAIRRGRVIVDNIRKFLRYLLSSNMGEVCTIFFGVVLAGVLGLSDPADPAAAFVPLLATQILWINLVTDSAPALAMGVDPQIDDVMVRPPRRPGDRMLDRPMWATILGTGLVMGAVTLFILDVALPGGLWSGMVHGVPVDEQLPVARTMAFCVLVFMQLLNAFNTRSATSSAFHRMFSNKWLWASVLLGVVLQVLVVEVPLLQVAFGTASLDVGHWLVVAAASLVIVVYEEAVKAVKWLVRRRLVRRS</sequence>
<feature type="transmembrane region" description="Helical" evidence="12">
    <location>
        <begin position="745"/>
        <end position="765"/>
    </location>
</feature>
<dbReference type="InterPro" id="IPR059000">
    <property type="entry name" value="ATPase_P-type_domA"/>
</dbReference>
<keyword evidence="5" id="KW-0547">Nucleotide-binding</keyword>
<dbReference type="Pfam" id="PF13246">
    <property type="entry name" value="Cation_ATPase"/>
    <property type="match status" value="1"/>
</dbReference>
<feature type="transmembrane region" description="Helical" evidence="12">
    <location>
        <begin position="902"/>
        <end position="922"/>
    </location>
</feature>
<dbReference type="Gene3D" id="2.70.150.10">
    <property type="entry name" value="Calcium-transporting ATPase, cytoplasmic transduction domain A"/>
    <property type="match status" value="1"/>
</dbReference>
<dbReference type="FunFam" id="3.40.50.1000:FF:000001">
    <property type="entry name" value="Phospholipid-transporting ATPase IC"/>
    <property type="match status" value="1"/>
</dbReference>
<dbReference type="GeneID" id="88084587"/>
<dbReference type="FunFam" id="3.40.50.1000:FF:000083">
    <property type="entry name" value="Sodium/potassium-transporting ATPase subunit alpha"/>
    <property type="match status" value="1"/>
</dbReference>
<accession>K7S8V0</accession>
<evidence type="ECO:0000256" key="6">
    <source>
        <dbReference type="ARBA" id="ARBA00022840"/>
    </source>
</evidence>
<dbReference type="Pfam" id="PF00122">
    <property type="entry name" value="E1-E2_ATPase"/>
    <property type="match status" value="1"/>
</dbReference>
<dbReference type="Proteomes" id="UP000000214">
    <property type="component" value="Chromosome"/>
</dbReference>
<dbReference type="STRING" id="1171373.PACID_32270"/>
<dbReference type="Gene3D" id="1.20.1110.10">
    <property type="entry name" value="Calcium-transporting ATPase, transmembrane domain"/>
    <property type="match status" value="1"/>
</dbReference>
<keyword evidence="6" id="KW-0067">ATP-binding</keyword>
<dbReference type="InterPro" id="IPR008250">
    <property type="entry name" value="ATPase_P-typ_transduc_dom_A_sf"/>
</dbReference>
<feature type="compositionally biased region" description="Basic and acidic residues" evidence="11">
    <location>
        <begin position="8"/>
        <end position="19"/>
    </location>
</feature>
<dbReference type="SFLD" id="SFLDG00002">
    <property type="entry name" value="C1.7:_P-type_atpase_like"/>
    <property type="match status" value="1"/>
</dbReference>
<dbReference type="SUPFAM" id="SSF81653">
    <property type="entry name" value="Calcium ATPase, transduction domain A"/>
    <property type="match status" value="1"/>
</dbReference>
<keyword evidence="8 12" id="KW-1133">Transmembrane helix</keyword>
<dbReference type="PATRIC" id="fig|1171373.8.peg.3175"/>
<dbReference type="Gene3D" id="3.40.1110.10">
    <property type="entry name" value="Calcium-transporting ATPase, cytoplasmic domain N"/>
    <property type="match status" value="1"/>
</dbReference>
<feature type="transmembrane region" description="Helical" evidence="12">
    <location>
        <begin position="822"/>
        <end position="845"/>
    </location>
</feature>
<evidence type="ECO:0000256" key="7">
    <source>
        <dbReference type="ARBA" id="ARBA00022967"/>
    </source>
</evidence>
<dbReference type="InterPro" id="IPR001757">
    <property type="entry name" value="P_typ_ATPase"/>
</dbReference>
<dbReference type="KEGG" id="pbo:PACID_32270"/>
<name>K7S8V0_ACIA4</name>
<evidence type="ECO:0000256" key="4">
    <source>
        <dbReference type="ARBA" id="ARBA00022692"/>
    </source>
</evidence>
<proteinExistence type="inferred from homology"/>
<dbReference type="PANTHER" id="PTHR43294:SF21">
    <property type="entry name" value="CATION TRANSPORTING ATPASE"/>
    <property type="match status" value="1"/>
</dbReference>
<dbReference type="PRINTS" id="PR00119">
    <property type="entry name" value="CATATPASE"/>
</dbReference>
<dbReference type="RefSeq" id="WP_015071881.1">
    <property type="nucleotide sequence ID" value="NC_019395.1"/>
</dbReference>
<dbReference type="PROSITE" id="PS00154">
    <property type="entry name" value="ATPASE_E1_E2"/>
    <property type="match status" value="1"/>
</dbReference>
<feature type="transmembrane region" description="Helical" evidence="12">
    <location>
        <begin position="865"/>
        <end position="881"/>
    </location>
</feature>
<dbReference type="SFLD" id="SFLDS00003">
    <property type="entry name" value="Haloacid_Dehalogenase"/>
    <property type="match status" value="1"/>
</dbReference>
<keyword evidence="9 12" id="KW-0472">Membrane</keyword>
<feature type="transmembrane region" description="Helical" evidence="12">
    <location>
        <begin position="771"/>
        <end position="788"/>
    </location>
</feature>
<dbReference type="eggNOG" id="COG0474">
    <property type="taxonomic scope" value="Bacteria"/>
</dbReference>
<dbReference type="InterPro" id="IPR004014">
    <property type="entry name" value="ATPase_P-typ_cation-transptr_N"/>
</dbReference>
<comment type="subcellular location">
    <subcellularLocation>
        <location evidence="1">Cell membrane</location>
        <topology evidence="1">Multi-pass membrane protein</topology>
    </subcellularLocation>
</comment>
<feature type="transmembrane region" description="Helical" evidence="12">
    <location>
        <begin position="270"/>
        <end position="289"/>
    </location>
</feature>
<dbReference type="GO" id="GO:0005524">
    <property type="term" value="F:ATP binding"/>
    <property type="evidence" value="ECO:0007669"/>
    <property type="project" value="UniProtKB-KW"/>
</dbReference>
<evidence type="ECO:0000256" key="11">
    <source>
        <dbReference type="SAM" id="MobiDB-lite"/>
    </source>
</evidence>
<evidence type="ECO:0000313" key="15">
    <source>
        <dbReference type="Proteomes" id="UP000000214"/>
    </source>
</evidence>
<dbReference type="GO" id="GO:0005886">
    <property type="term" value="C:plasma membrane"/>
    <property type="evidence" value="ECO:0007669"/>
    <property type="project" value="UniProtKB-SubCell"/>
</dbReference>
<dbReference type="InterPro" id="IPR044492">
    <property type="entry name" value="P_typ_ATPase_HD_dom"/>
</dbReference>
<dbReference type="InterPro" id="IPR036412">
    <property type="entry name" value="HAD-like_sf"/>
</dbReference>
<keyword evidence="4 12" id="KW-0812">Transmembrane</keyword>
<dbReference type="EMBL" id="CP003493">
    <property type="protein sequence ID" value="AFV90987.1"/>
    <property type="molecule type" value="Genomic_DNA"/>
</dbReference>
<protein>
    <submittedName>
        <fullName evidence="14">ATPase, P-type (Transporting), HAD superfamily, subfamily IC</fullName>
    </submittedName>
</protein>
<dbReference type="SUPFAM" id="SSF81660">
    <property type="entry name" value="Metal cation-transporting ATPase, ATP-binding domain N"/>
    <property type="match status" value="1"/>
</dbReference>
<dbReference type="InterPro" id="IPR018303">
    <property type="entry name" value="ATPase_P-typ_P_site"/>
</dbReference>
<comment type="similarity">
    <text evidence="2">Belongs to the cation transport ATPase (P-type) (TC 3.A.3) family. Type IIA subfamily.</text>
</comment>
<feature type="region of interest" description="Disordered" evidence="11">
    <location>
        <begin position="1"/>
        <end position="30"/>
    </location>
</feature>
<dbReference type="GO" id="GO:0016887">
    <property type="term" value="F:ATP hydrolysis activity"/>
    <property type="evidence" value="ECO:0007669"/>
    <property type="project" value="InterPro"/>
</dbReference>
<dbReference type="InterPro" id="IPR006068">
    <property type="entry name" value="ATPase_P-typ_cation-transptr_C"/>
</dbReference>
<evidence type="ECO:0000256" key="9">
    <source>
        <dbReference type="ARBA" id="ARBA00023136"/>
    </source>
</evidence>
<dbReference type="AlphaFoldDB" id="K7S8V0"/>
<feature type="transmembrane region" description="Helical" evidence="12">
    <location>
        <begin position="301"/>
        <end position="329"/>
    </location>
</feature>
<evidence type="ECO:0000256" key="2">
    <source>
        <dbReference type="ARBA" id="ARBA00005675"/>
    </source>
</evidence>
<dbReference type="NCBIfam" id="TIGR01494">
    <property type="entry name" value="ATPase_P-type"/>
    <property type="match status" value="2"/>
</dbReference>
<dbReference type="InterPro" id="IPR023214">
    <property type="entry name" value="HAD_sf"/>
</dbReference>
<keyword evidence="3" id="KW-1003">Cell membrane</keyword>
<evidence type="ECO:0000259" key="13">
    <source>
        <dbReference type="SMART" id="SM00831"/>
    </source>
</evidence>
<dbReference type="SUPFAM" id="SSF81665">
    <property type="entry name" value="Calcium ATPase, transmembrane domain M"/>
    <property type="match status" value="1"/>
</dbReference>
<dbReference type="SUPFAM" id="SSF56784">
    <property type="entry name" value="HAD-like"/>
    <property type="match status" value="1"/>
</dbReference>
<evidence type="ECO:0000256" key="3">
    <source>
        <dbReference type="ARBA" id="ARBA00022475"/>
    </source>
</evidence>
<feature type="transmembrane region" description="Helical" evidence="12">
    <location>
        <begin position="103"/>
        <end position="122"/>
    </location>
</feature>
<dbReference type="InterPro" id="IPR050510">
    <property type="entry name" value="Cation_transp_ATPase_P-type"/>
</dbReference>
<evidence type="ECO:0000256" key="8">
    <source>
        <dbReference type="ARBA" id="ARBA00022989"/>
    </source>
</evidence>
<dbReference type="SFLD" id="SFLDF00027">
    <property type="entry name" value="p-type_atpase"/>
    <property type="match status" value="1"/>
</dbReference>
<evidence type="ECO:0000256" key="12">
    <source>
        <dbReference type="SAM" id="Phobius"/>
    </source>
</evidence>
<dbReference type="SMART" id="SM00831">
    <property type="entry name" value="Cation_ATPase_N"/>
    <property type="match status" value="1"/>
</dbReference>
<feature type="transmembrane region" description="Helical" evidence="12">
    <location>
        <begin position="80"/>
        <end position="97"/>
    </location>
</feature>
<evidence type="ECO:0000256" key="1">
    <source>
        <dbReference type="ARBA" id="ARBA00004651"/>
    </source>
</evidence>